<feature type="transmembrane region" description="Helical" evidence="6">
    <location>
        <begin position="128"/>
        <end position="145"/>
    </location>
</feature>
<evidence type="ECO:0000256" key="1">
    <source>
        <dbReference type="ARBA" id="ARBA00004141"/>
    </source>
</evidence>
<evidence type="ECO:0000256" key="6">
    <source>
        <dbReference type="SAM" id="Phobius"/>
    </source>
</evidence>
<dbReference type="PANTHER" id="PTHR32322:SF2">
    <property type="entry name" value="EAMA DOMAIN-CONTAINING PROTEIN"/>
    <property type="match status" value="1"/>
</dbReference>
<dbReference type="Proteomes" id="UP000319804">
    <property type="component" value="Unassembled WGS sequence"/>
</dbReference>
<reference evidence="8 9" key="1">
    <citation type="submission" date="2019-06" db="EMBL/GenBank/DDBJ databases">
        <title>Sequencing the genomes of 1000 actinobacteria strains.</title>
        <authorList>
            <person name="Klenk H.-P."/>
        </authorList>
    </citation>
    <scope>NUCLEOTIDE SEQUENCE [LARGE SCALE GENOMIC DNA]</scope>
    <source>
        <strain evidence="8 9">DSM 20427</strain>
    </source>
</reference>
<protein>
    <submittedName>
        <fullName evidence="8">EamA-like transporter family protein</fullName>
    </submittedName>
</protein>
<dbReference type="PANTHER" id="PTHR32322">
    <property type="entry name" value="INNER MEMBRANE TRANSPORTER"/>
    <property type="match status" value="1"/>
</dbReference>
<feature type="transmembrane region" description="Helical" evidence="6">
    <location>
        <begin position="7"/>
        <end position="27"/>
    </location>
</feature>
<name>A0A4Y3UJJ8_9MICO</name>
<evidence type="ECO:0000256" key="5">
    <source>
        <dbReference type="ARBA" id="ARBA00023136"/>
    </source>
</evidence>
<dbReference type="SUPFAM" id="SSF103481">
    <property type="entry name" value="Multidrug resistance efflux transporter EmrE"/>
    <property type="match status" value="1"/>
</dbReference>
<gene>
    <name evidence="8" type="ORF">FHX68_1454</name>
</gene>
<evidence type="ECO:0000256" key="2">
    <source>
        <dbReference type="ARBA" id="ARBA00007362"/>
    </source>
</evidence>
<comment type="caution">
    <text evidence="8">The sequence shown here is derived from an EMBL/GenBank/DDBJ whole genome shotgun (WGS) entry which is preliminary data.</text>
</comment>
<feature type="transmembrane region" description="Helical" evidence="6">
    <location>
        <begin position="97"/>
        <end position="116"/>
    </location>
</feature>
<evidence type="ECO:0000256" key="3">
    <source>
        <dbReference type="ARBA" id="ARBA00022692"/>
    </source>
</evidence>
<keyword evidence="4 6" id="KW-1133">Transmembrane helix</keyword>
<evidence type="ECO:0000313" key="8">
    <source>
        <dbReference type="EMBL" id="TQM98750.1"/>
    </source>
</evidence>
<keyword evidence="3 6" id="KW-0812">Transmembrane</keyword>
<organism evidence="8 9">
    <name type="scientific">Microbacterium lacticum</name>
    <dbReference type="NCBI Taxonomy" id="33885"/>
    <lineage>
        <taxon>Bacteria</taxon>
        <taxon>Bacillati</taxon>
        <taxon>Actinomycetota</taxon>
        <taxon>Actinomycetes</taxon>
        <taxon>Micrococcales</taxon>
        <taxon>Microbacteriaceae</taxon>
        <taxon>Microbacterium</taxon>
    </lineage>
</organism>
<proteinExistence type="inferred from homology"/>
<evidence type="ECO:0000256" key="4">
    <source>
        <dbReference type="ARBA" id="ARBA00022989"/>
    </source>
</evidence>
<feature type="transmembrane region" description="Helical" evidence="6">
    <location>
        <begin position="67"/>
        <end position="85"/>
    </location>
</feature>
<dbReference type="InterPro" id="IPR037185">
    <property type="entry name" value="EmrE-like"/>
</dbReference>
<dbReference type="GO" id="GO:0016020">
    <property type="term" value="C:membrane"/>
    <property type="evidence" value="ECO:0007669"/>
    <property type="project" value="UniProtKB-SubCell"/>
</dbReference>
<feature type="transmembrane region" description="Helical" evidence="6">
    <location>
        <begin position="151"/>
        <end position="168"/>
    </location>
</feature>
<sequence length="206" mass="21139">MLSPARAIGLAVGFAGVVVIVAGPGLAVADPAAALTAIGEVLLVALLYATAPFIIATKLAHVPSLGTITLSLLAVGVAYLPIALLTQHELPTVRSSLSLAALGIFCTALAFLAFFALIGEVGPVRTPLFTYVNPIVAILLGVIVLGESLSVGLLVGFPLVLVGCWLAATGGRLRRRVSVRSASETGSRAGDAVQRRRERLAEVEPE</sequence>
<feature type="domain" description="EamA" evidence="7">
    <location>
        <begin position="41"/>
        <end position="167"/>
    </location>
</feature>
<dbReference type="RefSeq" id="WP_229661429.1">
    <property type="nucleotide sequence ID" value="NZ_BJNA01000015.1"/>
</dbReference>
<dbReference type="EMBL" id="VFPS01000002">
    <property type="protein sequence ID" value="TQM98750.1"/>
    <property type="molecule type" value="Genomic_DNA"/>
</dbReference>
<dbReference type="AlphaFoldDB" id="A0A4Y3UJJ8"/>
<evidence type="ECO:0000259" key="7">
    <source>
        <dbReference type="Pfam" id="PF00892"/>
    </source>
</evidence>
<accession>A0A4Y3UJJ8</accession>
<keyword evidence="9" id="KW-1185">Reference proteome</keyword>
<evidence type="ECO:0000313" key="9">
    <source>
        <dbReference type="Proteomes" id="UP000319804"/>
    </source>
</evidence>
<comment type="subcellular location">
    <subcellularLocation>
        <location evidence="1">Membrane</location>
        <topology evidence="1">Multi-pass membrane protein</topology>
    </subcellularLocation>
</comment>
<dbReference type="InterPro" id="IPR050638">
    <property type="entry name" value="AA-Vitamin_Transporters"/>
</dbReference>
<dbReference type="Pfam" id="PF00892">
    <property type="entry name" value="EamA"/>
    <property type="match status" value="1"/>
</dbReference>
<comment type="similarity">
    <text evidence="2">Belongs to the EamA transporter family.</text>
</comment>
<keyword evidence="5 6" id="KW-0472">Membrane</keyword>
<feature type="transmembrane region" description="Helical" evidence="6">
    <location>
        <begin position="33"/>
        <end position="55"/>
    </location>
</feature>
<dbReference type="InterPro" id="IPR000620">
    <property type="entry name" value="EamA_dom"/>
</dbReference>